<dbReference type="InterPro" id="IPR000563">
    <property type="entry name" value="Flag_FliH"/>
</dbReference>
<dbReference type="GO" id="GO:0071973">
    <property type="term" value="P:bacterial-type flagellum-dependent cell motility"/>
    <property type="evidence" value="ECO:0007669"/>
    <property type="project" value="InterPro"/>
</dbReference>
<evidence type="ECO:0000256" key="9">
    <source>
        <dbReference type="ARBA" id="ARBA00023225"/>
    </source>
</evidence>
<evidence type="ECO:0000256" key="4">
    <source>
        <dbReference type="ARBA" id="ARBA00016507"/>
    </source>
</evidence>
<keyword evidence="9" id="KW-1006">Bacterial flagellum protein export</keyword>
<dbReference type="GO" id="GO:0015031">
    <property type="term" value="P:protein transport"/>
    <property type="evidence" value="ECO:0007669"/>
    <property type="project" value="UniProtKB-KW"/>
</dbReference>
<dbReference type="OrthoDB" id="5296952at2"/>
<name>A0A369ANH3_9BURK</name>
<keyword evidence="7" id="KW-1005">Bacterial flagellum biogenesis</keyword>
<keyword evidence="5" id="KW-0813">Transport</keyword>
<keyword evidence="12" id="KW-0282">Flagellum</keyword>
<dbReference type="PANTHER" id="PTHR34982:SF1">
    <property type="entry name" value="FLAGELLAR ASSEMBLY PROTEIN FLIH"/>
    <property type="match status" value="1"/>
</dbReference>
<dbReference type="EMBL" id="QPJU01000002">
    <property type="protein sequence ID" value="RCX10625.1"/>
    <property type="molecule type" value="Genomic_DNA"/>
</dbReference>
<keyword evidence="13" id="KW-1185">Reference proteome</keyword>
<keyword evidence="8" id="KW-0653">Protein transport</keyword>
<dbReference type="InterPro" id="IPR051472">
    <property type="entry name" value="T3SS_Stator/FliH"/>
</dbReference>
<dbReference type="GO" id="GO:0005829">
    <property type="term" value="C:cytosol"/>
    <property type="evidence" value="ECO:0007669"/>
    <property type="project" value="TreeGrafter"/>
</dbReference>
<keyword evidence="12" id="KW-0969">Cilium</keyword>
<dbReference type="AlphaFoldDB" id="A0A369ANH3"/>
<comment type="similarity">
    <text evidence="3">Belongs to the FliH family.</text>
</comment>
<evidence type="ECO:0000256" key="10">
    <source>
        <dbReference type="SAM" id="MobiDB-lite"/>
    </source>
</evidence>
<protein>
    <recommendedName>
        <fullName evidence="4">Flagellar assembly protein FliH</fullName>
    </recommendedName>
</protein>
<evidence type="ECO:0000256" key="7">
    <source>
        <dbReference type="ARBA" id="ARBA00022795"/>
    </source>
</evidence>
<accession>A0A369ANH3</accession>
<keyword evidence="12" id="KW-0966">Cell projection</keyword>
<sequence>MPSSDTRHYARFIPSEEVGDVTQWKFGTVTAEGVHTPPAEAELPAAATTPSAQELAAQLQQAHDQAYAQGLAAGMEQGHQQASLEWQQRLDDYIAHQGQQAAERLQGVYQSFAQSLDTLQQQLAQQVLQLACELARQVVRRELATDTQALLPVVREAVEQLLAEGRPALVRLNPSDMEALGAALQAAFAQANGVQWVTDASVPAGGCLVESGGTVIDGRLATRWQRAIAALGLESAWQTSPPAESPSALPSEPQAAGRSTPAQEATHGD</sequence>
<evidence type="ECO:0000256" key="1">
    <source>
        <dbReference type="ARBA" id="ARBA00003041"/>
    </source>
</evidence>
<evidence type="ECO:0000256" key="2">
    <source>
        <dbReference type="ARBA" id="ARBA00004496"/>
    </source>
</evidence>
<dbReference type="InterPro" id="IPR018035">
    <property type="entry name" value="Flagellar_FliH/T3SS_HrpE"/>
</dbReference>
<dbReference type="PANTHER" id="PTHR34982">
    <property type="entry name" value="YOP PROTEINS TRANSLOCATION PROTEIN L"/>
    <property type="match status" value="1"/>
</dbReference>
<dbReference type="PRINTS" id="PR01003">
    <property type="entry name" value="FLGFLIH"/>
</dbReference>
<evidence type="ECO:0000256" key="6">
    <source>
        <dbReference type="ARBA" id="ARBA00022490"/>
    </source>
</evidence>
<gene>
    <name evidence="12" type="ORF">DFR45_10226</name>
</gene>
<comment type="function">
    <text evidence="1">Needed for flagellar regrowth and assembly.</text>
</comment>
<comment type="caution">
    <text evidence="12">The sequence shown here is derived from an EMBL/GenBank/DDBJ whole genome shotgun (WGS) entry which is preliminary data.</text>
</comment>
<evidence type="ECO:0000256" key="8">
    <source>
        <dbReference type="ARBA" id="ARBA00022927"/>
    </source>
</evidence>
<feature type="domain" description="Flagellar assembly protein FliH/Type III secretion system HrpE" evidence="11">
    <location>
        <begin position="100"/>
        <end position="226"/>
    </location>
</feature>
<organism evidence="12 13">
    <name type="scientific">Extensimonas vulgaris</name>
    <dbReference type="NCBI Taxonomy" id="1031594"/>
    <lineage>
        <taxon>Bacteria</taxon>
        <taxon>Pseudomonadati</taxon>
        <taxon>Pseudomonadota</taxon>
        <taxon>Betaproteobacteria</taxon>
        <taxon>Burkholderiales</taxon>
        <taxon>Comamonadaceae</taxon>
        <taxon>Extensimonas</taxon>
    </lineage>
</organism>
<dbReference type="GO" id="GO:0003774">
    <property type="term" value="F:cytoskeletal motor activity"/>
    <property type="evidence" value="ECO:0007669"/>
    <property type="project" value="InterPro"/>
</dbReference>
<proteinExistence type="inferred from homology"/>
<comment type="subcellular location">
    <subcellularLocation>
        <location evidence="2">Cytoplasm</location>
    </subcellularLocation>
</comment>
<evidence type="ECO:0000256" key="3">
    <source>
        <dbReference type="ARBA" id="ARBA00006602"/>
    </source>
</evidence>
<evidence type="ECO:0000256" key="5">
    <source>
        <dbReference type="ARBA" id="ARBA00022448"/>
    </source>
</evidence>
<feature type="compositionally biased region" description="Low complexity" evidence="10">
    <location>
        <begin position="240"/>
        <end position="256"/>
    </location>
</feature>
<evidence type="ECO:0000313" key="12">
    <source>
        <dbReference type="EMBL" id="RCX10625.1"/>
    </source>
</evidence>
<keyword evidence="6" id="KW-0963">Cytoplasm</keyword>
<evidence type="ECO:0000259" key="11">
    <source>
        <dbReference type="Pfam" id="PF02108"/>
    </source>
</evidence>
<reference evidence="12 13" key="1">
    <citation type="submission" date="2018-07" db="EMBL/GenBank/DDBJ databases">
        <title>Genomic Encyclopedia of Type Strains, Phase IV (KMG-IV): sequencing the most valuable type-strain genomes for metagenomic binning, comparative biology and taxonomic classification.</title>
        <authorList>
            <person name="Goeker M."/>
        </authorList>
    </citation>
    <scope>NUCLEOTIDE SEQUENCE [LARGE SCALE GENOMIC DNA]</scope>
    <source>
        <strain evidence="12 13">DSM 100911</strain>
    </source>
</reference>
<feature type="region of interest" description="Disordered" evidence="10">
    <location>
        <begin position="237"/>
        <end position="269"/>
    </location>
</feature>
<dbReference type="GO" id="GO:0009288">
    <property type="term" value="C:bacterial-type flagellum"/>
    <property type="evidence" value="ECO:0007669"/>
    <property type="project" value="InterPro"/>
</dbReference>
<dbReference type="Proteomes" id="UP000252174">
    <property type="component" value="Unassembled WGS sequence"/>
</dbReference>
<dbReference type="RefSeq" id="WP_114482233.1">
    <property type="nucleotide sequence ID" value="NZ_QPJU01000002.1"/>
</dbReference>
<dbReference type="GO" id="GO:0044781">
    <property type="term" value="P:bacterial-type flagellum organization"/>
    <property type="evidence" value="ECO:0007669"/>
    <property type="project" value="UniProtKB-KW"/>
</dbReference>
<evidence type="ECO:0000313" key="13">
    <source>
        <dbReference type="Proteomes" id="UP000252174"/>
    </source>
</evidence>
<dbReference type="Pfam" id="PF02108">
    <property type="entry name" value="FliH"/>
    <property type="match status" value="1"/>
</dbReference>